<sequence length="122" mass="14077">MMTIENILKEMENGNCAIYGVRTDSKKYVAGDWCDISLDTCDNEMLGELDGTSATGFGFLYFDGEQEDIDEVKKALDFNWDFYKEKYDAKYQYIIGGDEYDYGQDEHEIIIKNAKVICLIEK</sequence>
<gene>
    <name evidence="1" type="ORF">D7V94_01700</name>
</gene>
<accession>A0A3A9B454</accession>
<evidence type="ECO:0000313" key="2">
    <source>
        <dbReference type="Proteomes" id="UP000280696"/>
    </source>
</evidence>
<dbReference type="Proteomes" id="UP000280696">
    <property type="component" value="Unassembled WGS sequence"/>
</dbReference>
<dbReference type="AlphaFoldDB" id="A0A3A9B454"/>
<evidence type="ECO:0000313" key="1">
    <source>
        <dbReference type="EMBL" id="RKI94286.1"/>
    </source>
</evidence>
<dbReference type="RefSeq" id="WP_120466140.1">
    <property type="nucleotide sequence ID" value="NZ_RAYQ01000001.1"/>
</dbReference>
<proteinExistence type="predicted"/>
<organism evidence="1 2">
    <name type="scientific">Parablautia intestinalis</name>
    <dbReference type="NCBI Taxonomy" id="2320100"/>
    <lineage>
        <taxon>Bacteria</taxon>
        <taxon>Bacillati</taxon>
        <taxon>Bacillota</taxon>
        <taxon>Clostridia</taxon>
        <taxon>Lachnospirales</taxon>
        <taxon>Lachnospiraceae</taxon>
        <taxon>Parablautia</taxon>
    </lineage>
</organism>
<reference evidence="1 2" key="1">
    <citation type="submission" date="2018-09" db="EMBL/GenBank/DDBJ databases">
        <title>Murine metabolic-syndrome-specific gut microbial biobank.</title>
        <authorList>
            <person name="Liu C."/>
        </authorList>
    </citation>
    <scope>NUCLEOTIDE SEQUENCE [LARGE SCALE GENOMIC DNA]</scope>
    <source>
        <strain evidence="1 2">0.1xD8-82</strain>
    </source>
</reference>
<keyword evidence="2" id="KW-1185">Reference proteome</keyword>
<comment type="caution">
    <text evidence="1">The sequence shown here is derived from an EMBL/GenBank/DDBJ whole genome shotgun (WGS) entry which is preliminary data.</text>
</comment>
<protein>
    <submittedName>
        <fullName evidence="1">Uncharacterized protein</fullName>
    </submittedName>
</protein>
<name>A0A3A9B454_9FIRM</name>
<dbReference type="EMBL" id="RAYQ01000001">
    <property type="protein sequence ID" value="RKI94286.1"/>
    <property type="molecule type" value="Genomic_DNA"/>
</dbReference>